<proteinExistence type="inferred from homology"/>
<dbReference type="SUPFAM" id="SSF53335">
    <property type="entry name" value="S-adenosyl-L-methionine-dependent methyltransferases"/>
    <property type="match status" value="1"/>
</dbReference>
<feature type="compositionally biased region" description="Basic residues" evidence="12">
    <location>
        <begin position="14"/>
        <end position="25"/>
    </location>
</feature>
<keyword evidence="6 13" id="KW-0489">Methyltransferase</keyword>
<evidence type="ECO:0000256" key="3">
    <source>
        <dbReference type="ARBA" id="ARBA00011890"/>
    </source>
</evidence>
<sequence>MGLDRRRDSAAHRGRDRRPTHRRRPVTHAIEQDSRLSQLAVDLNTDLVEGLETSGKLTARAWRAAFEDVPRHLFAPRFTLPDNLGGMVLGIVDGTRPEEWLNAVYHDEALLTIFDEREMVTTSCSAPSVVAIMLEYSQAAEGDTVLEIGTGTGWTAGLLSHRLGPDAVTSVDIDPRCVAEARERLDRLGLDPTLAVADGYLGYPARAQYDRIIATASLRKVPPTWLTQIRPGGTILADLRGDFAGNLARLTVNKDRSANGRFLPQRVNFMPLRSKEEYLHELPELASRAVSAPGPHRQTGLAPSALRTWDFAFLAQLSMPGARAGRVRVQGGPMYYCLTDPQTESWARVDPDADDTEREVTQGGDRRLWDELEAAYEHWIRLNQPQPADFTITVAPDGGQAVTLPSTDKQWSLSL</sequence>
<evidence type="ECO:0000256" key="6">
    <source>
        <dbReference type="ARBA" id="ARBA00022603"/>
    </source>
</evidence>
<keyword evidence="5" id="KW-0963">Cytoplasm</keyword>
<evidence type="ECO:0000313" key="14">
    <source>
        <dbReference type="Proteomes" id="UP000526734"/>
    </source>
</evidence>
<feature type="region of interest" description="Disordered" evidence="12">
    <location>
        <begin position="1"/>
        <end position="25"/>
    </location>
</feature>
<feature type="compositionally biased region" description="Basic and acidic residues" evidence="12">
    <location>
        <begin position="1"/>
        <end position="13"/>
    </location>
</feature>
<dbReference type="Gene3D" id="3.40.50.150">
    <property type="entry name" value="Vaccinia Virus protein VP39"/>
    <property type="match status" value="1"/>
</dbReference>
<evidence type="ECO:0000256" key="11">
    <source>
        <dbReference type="ARBA" id="ARBA00031350"/>
    </source>
</evidence>
<organism evidence="13 14">
    <name type="scientific">Amycolatopsis dendrobii</name>
    <dbReference type="NCBI Taxonomy" id="2760662"/>
    <lineage>
        <taxon>Bacteria</taxon>
        <taxon>Bacillati</taxon>
        <taxon>Actinomycetota</taxon>
        <taxon>Actinomycetes</taxon>
        <taxon>Pseudonocardiales</taxon>
        <taxon>Pseudonocardiaceae</taxon>
        <taxon>Amycolatopsis</taxon>
    </lineage>
</organism>
<keyword evidence="7 13" id="KW-0808">Transferase</keyword>
<dbReference type="Pfam" id="PF01135">
    <property type="entry name" value="PCMT"/>
    <property type="match status" value="1"/>
</dbReference>
<comment type="caution">
    <text evidence="13">The sequence shown here is derived from an EMBL/GenBank/DDBJ whole genome shotgun (WGS) entry which is preliminary data.</text>
</comment>
<evidence type="ECO:0000256" key="7">
    <source>
        <dbReference type="ARBA" id="ARBA00022679"/>
    </source>
</evidence>
<comment type="similarity">
    <text evidence="2">Belongs to the methyltransferase superfamily. L-isoaspartyl/D-aspartyl protein methyltransferase family.</text>
</comment>
<evidence type="ECO:0000256" key="10">
    <source>
        <dbReference type="ARBA" id="ARBA00031323"/>
    </source>
</evidence>
<evidence type="ECO:0000256" key="8">
    <source>
        <dbReference type="ARBA" id="ARBA00022691"/>
    </source>
</evidence>
<accession>A0A7W3VSP8</accession>
<dbReference type="Proteomes" id="UP000526734">
    <property type="component" value="Unassembled WGS sequence"/>
</dbReference>
<gene>
    <name evidence="13" type="ORF">H4281_05030</name>
</gene>
<dbReference type="GO" id="GO:0005737">
    <property type="term" value="C:cytoplasm"/>
    <property type="evidence" value="ECO:0007669"/>
    <property type="project" value="UniProtKB-SubCell"/>
</dbReference>
<dbReference type="InterPro" id="IPR029063">
    <property type="entry name" value="SAM-dependent_MTases_sf"/>
</dbReference>
<keyword evidence="14" id="KW-1185">Reference proteome</keyword>
<evidence type="ECO:0000313" key="13">
    <source>
        <dbReference type="EMBL" id="MBB1152483.1"/>
    </source>
</evidence>
<evidence type="ECO:0000256" key="1">
    <source>
        <dbReference type="ARBA" id="ARBA00004496"/>
    </source>
</evidence>
<dbReference type="EC" id="2.1.1.77" evidence="3"/>
<dbReference type="EMBL" id="JACGZW010000002">
    <property type="protein sequence ID" value="MBB1152483.1"/>
    <property type="molecule type" value="Genomic_DNA"/>
</dbReference>
<evidence type="ECO:0000256" key="5">
    <source>
        <dbReference type="ARBA" id="ARBA00022490"/>
    </source>
</evidence>
<keyword evidence="8" id="KW-0949">S-adenosyl-L-methionine</keyword>
<dbReference type="PANTHER" id="PTHR11579">
    <property type="entry name" value="PROTEIN-L-ISOASPARTATE O-METHYLTRANSFERASE"/>
    <property type="match status" value="1"/>
</dbReference>
<dbReference type="AlphaFoldDB" id="A0A7W3VSP8"/>
<comment type="subcellular location">
    <subcellularLocation>
        <location evidence="1">Cytoplasm</location>
    </subcellularLocation>
</comment>
<name>A0A7W3VSP8_9PSEU</name>
<dbReference type="PANTHER" id="PTHR11579:SF0">
    <property type="entry name" value="PROTEIN-L-ISOASPARTATE(D-ASPARTATE) O-METHYLTRANSFERASE"/>
    <property type="match status" value="1"/>
</dbReference>
<dbReference type="CDD" id="cd02440">
    <property type="entry name" value="AdoMet_MTases"/>
    <property type="match status" value="1"/>
</dbReference>
<evidence type="ECO:0000256" key="12">
    <source>
        <dbReference type="SAM" id="MobiDB-lite"/>
    </source>
</evidence>
<dbReference type="InterPro" id="IPR000682">
    <property type="entry name" value="PCMT"/>
</dbReference>
<dbReference type="GO" id="GO:0004719">
    <property type="term" value="F:protein-L-isoaspartate (D-aspartate) O-methyltransferase activity"/>
    <property type="evidence" value="ECO:0007669"/>
    <property type="project" value="UniProtKB-EC"/>
</dbReference>
<protein>
    <recommendedName>
        <fullName evidence="4">Protein-L-isoaspartate O-methyltransferase</fullName>
        <ecNumber evidence="3">2.1.1.77</ecNumber>
    </recommendedName>
    <alternativeName>
        <fullName evidence="11">L-isoaspartyl protein carboxyl methyltransferase</fullName>
    </alternativeName>
    <alternativeName>
        <fullName evidence="9">Protein L-isoaspartyl methyltransferase</fullName>
    </alternativeName>
    <alternativeName>
        <fullName evidence="10">Protein-beta-aspartate methyltransferase</fullName>
    </alternativeName>
</protein>
<dbReference type="GO" id="GO:0032259">
    <property type="term" value="P:methylation"/>
    <property type="evidence" value="ECO:0007669"/>
    <property type="project" value="UniProtKB-KW"/>
</dbReference>
<reference evidence="13 14" key="1">
    <citation type="submission" date="2020-08" db="EMBL/GenBank/DDBJ databases">
        <title>Amycolatopsis sp. nov. DR6-1 isolated from Dendrobium heterocarpum.</title>
        <authorList>
            <person name="Tedsree N."/>
            <person name="Kuncharoen N."/>
            <person name="Likhitwitayawuid K."/>
            <person name="Tanasupawat S."/>
        </authorList>
    </citation>
    <scope>NUCLEOTIDE SEQUENCE [LARGE SCALE GENOMIC DNA]</scope>
    <source>
        <strain evidence="13 14">DR6-1</strain>
    </source>
</reference>
<evidence type="ECO:0000256" key="4">
    <source>
        <dbReference type="ARBA" id="ARBA00013346"/>
    </source>
</evidence>
<evidence type="ECO:0000256" key="2">
    <source>
        <dbReference type="ARBA" id="ARBA00005369"/>
    </source>
</evidence>
<evidence type="ECO:0000256" key="9">
    <source>
        <dbReference type="ARBA" id="ARBA00030757"/>
    </source>
</evidence>